<feature type="modified residue" description="4-aspartylphosphate" evidence="11">
    <location>
        <position position="776"/>
    </location>
</feature>
<dbReference type="InterPro" id="IPR036097">
    <property type="entry name" value="HisK_dim/P_sf"/>
</dbReference>
<evidence type="ECO:0000313" key="18">
    <source>
        <dbReference type="Proteomes" id="UP000007844"/>
    </source>
</evidence>
<dbReference type="SMART" id="SM00091">
    <property type="entry name" value="PAS"/>
    <property type="match status" value="2"/>
</dbReference>
<dbReference type="Proteomes" id="UP000007844">
    <property type="component" value="Chromosome"/>
</dbReference>
<dbReference type="CDD" id="cd16922">
    <property type="entry name" value="HATPase_EvgS-ArcB-TorS-like"/>
    <property type="match status" value="1"/>
</dbReference>
<evidence type="ECO:0000256" key="3">
    <source>
        <dbReference type="ARBA" id="ARBA00022553"/>
    </source>
</evidence>
<sequence length="847" mass="94550">MPVLYNATSCHDCSTPMPNCYFIKYLDKKLLADIARNYLDLLQTSLVLYEASGECVQSFFSSKWCQLLNSASIESFANPRDDGPSICDTGPCHSSCWARAAKPSIHLGEPVEASCQGGLQLYAVPIKAKGTIRGAICFGYGAPPREPELIEAIAAQHHVDPTHLHALSAVYTPRSPEIIEAAKANLRASAMLMGEILERRMVEEELRASKEKYRAVFRTNPILTLIASLDDGHCLEVNEALLQMTGFSREELIGNRIQDLGIWTDPSASDALHQQLKTQGHFEMKEIQIRSKFSEHKTLLFSAETRELHGRPCIIAAGQDITERNERERLLRESEERYALVLNGTNDGIWDWNLRTMQVYFSPRWKEIIGYRDAEIRNDLEEWKSRIHPEEFDNVMATHERFFRAEDPVFEVEYRLRHKDGSYRWILGRGACLRDQSGKPYRMAGSHTDMTRRKQIEAELSKAKEDAERASKAKSEFLANMSHEIRTPLSGMLGMTELAMMNELTPEVREHLQMARDSGKSLLAIINDVLDLSKIEAGRSNLEQKKFSLRELADSTIKSLAVSAKAKGLRIFHAVDTEAPDSLLGDPGRLRQILTNLIGNALKFTERGTVTVSMTADAVDAPAGKITLRTVVKDTGIGIPESMLEDIFKSFNQGVTSAHATYGGTGLGLTISKELVEMMGGRIWAESRMGHGSAFHFTVELALADEELDTAEESVPSAPTRSTGHLRILLAEDNRINSLFAAYLLEKLGHSVRAVASGVQALTALREDRFDLVLMDVRMPEMDGAEATRRIRAGEAGDPKIPIVALTAYALQGDRERFLAVGMDDYVSKPLDTAELERVIERVSRWE</sequence>
<evidence type="ECO:0000256" key="7">
    <source>
        <dbReference type="ARBA" id="ARBA00022840"/>
    </source>
</evidence>
<dbReference type="SMART" id="SM00388">
    <property type="entry name" value="HisKA"/>
    <property type="match status" value="1"/>
</dbReference>
<dbReference type="PROSITE" id="PS50109">
    <property type="entry name" value="HIS_KIN"/>
    <property type="match status" value="1"/>
</dbReference>
<dbReference type="HOGENOM" id="CLU_000445_114_15_7"/>
<feature type="domain" description="PAS" evidence="15">
    <location>
        <begin position="209"/>
        <end position="255"/>
    </location>
</feature>
<dbReference type="NCBIfam" id="TIGR00229">
    <property type="entry name" value="sensory_box"/>
    <property type="match status" value="2"/>
</dbReference>
<comment type="catalytic activity">
    <reaction evidence="1">
        <text>ATP + protein L-histidine = ADP + protein N-phospho-L-histidine.</text>
        <dbReference type="EC" id="2.7.13.3"/>
    </reaction>
</comment>
<feature type="coiled-coil region" evidence="12">
    <location>
        <begin position="453"/>
        <end position="480"/>
    </location>
</feature>
<dbReference type="InterPro" id="IPR000700">
    <property type="entry name" value="PAS-assoc_C"/>
</dbReference>
<dbReference type="Pfam" id="PF00512">
    <property type="entry name" value="HisKA"/>
    <property type="match status" value="1"/>
</dbReference>
<dbReference type="Pfam" id="PF00989">
    <property type="entry name" value="PAS"/>
    <property type="match status" value="1"/>
</dbReference>
<evidence type="ECO:0000259" key="14">
    <source>
        <dbReference type="PROSITE" id="PS50110"/>
    </source>
</evidence>
<reference evidence="17 18" key="1">
    <citation type="journal article" date="2011" name="J. Bacteriol.">
        <title>Genome sequence of the mercury-methylating and pleomorphic Desulfovibrio africanus Strain Walvis Bay.</title>
        <authorList>
            <person name="Brown S.D."/>
            <person name="Wall J.D."/>
            <person name="Kucken A.M."/>
            <person name="Gilmour C.C."/>
            <person name="Podar M."/>
            <person name="Brandt C.C."/>
            <person name="Teshima H."/>
            <person name="Detter J.C."/>
            <person name="Han C.S."/>
            <person name="Land M.L."/>
            <person name="Lucas S."/>
            <person name="Han J."/>
            <person name="Pennacchio L."/>
            <person name="Nolan M."/>
            <person name="Pitluck S."/>
            <person name="Woyke T."/>
            <person name="Goodwin L."/>
            <person name="Palumbo A.V."/>
            <person name="Elias D.A."/>
        </authorList>
    </citation>
    <scope>NUCLEOTIDE SEQUENCE [LARGE SCALE GENOMIC DNA]</scope>
    <source>
        <strain evidence="17 18">Walvis Bay</strain>
    </source>
</reference>
<dbReference type="EMBL" id="CP003221">
    <property type="protein sequence ID" value="EGJ48820.1"/>
    <property type="molecule type" value="Genomic_DNA"/>
</dbReference>
<dbReference type="PROSITE" id="PS50113">
    <property type="entry name" value="PAC"/>
    <property type="match status" value="1"/>
</dbReference>
<evidence type="ECO:0000256" key="6">
    <source>
        <dbReference type="ARBA" id="ARBA00022777"/>
    </source>
</evidence>
<dbReference type="GO" id="GO:0006355">
    <property type="term" value="P:regulation of DNA-templated transcription"/>
    <property type="evidence" value="ECO:0007669"/>
    <property type="project" value="InterPro"/>
</dbReference>
<evidence type="ECO:0000256" key="10">
    <source>
        <dbReference type="ARBA" id="ARBA00068150"/>
    </source>
</evidence>
<dbReference type="eggNOG" id="COG5002">
    <property type="taxonomic scope" value="Bacteria"/>
</dbReference>
<dbReference type="InterPro" id="IPR035965">
    <property type="entry name" value="PAS-like_dom_sf"/>
</dbReference>
<keyword evidence="6 17" id="KW-0418">Kinase</keyword>
<dbReference type="Pfam" id="PF02518">
    <property type="entry name" value="HATPase_c"/>
    <property type="match status" value="1"/>
</dbReference>
<dbReference type="SUPFAM" id="SSF55785">
    <property type="entry name" value="PYP-like sensor domain (PAS domain)"/>
    <property type="match status" value="2"/>
</dbReference>
<evidence type="ECO:0000256" key="2">
    <source>
        <dbReference type="ARBA" id="ARBA00012438"/>
    </source>
</evidence>
<dbReference type="CDD" id="cd00082">
    <property type="entry name" value="HisKA"/>
    <property type="match status" value="1"/>
</dbReference>
<dbReference type="InterPro" id="IPR005467">
    <property type="entry name" value="His_kinase_dom"/>
</dbReference>
<dbReference type="PROSITE" id="PS50112">
    <property type="entry name" value="PAS"/>
    <property type="match status" value="2"/>
</dbReference>
<accession>F3YUD8</accession>
<evidence type="ECO:0000256" key="11">
    <source>
        <dbReference type="PROSITE-ProRule" id="PRU00169"/>
    </source>
</evidence>
<keyword evidence="8" id="KW-0902">Two-component regulatory system</keyword>
<dbReference type="InterPro" id="IPR001610">
    <property type="entry name" value="PAC"/>
</dbReference>
<protein>
    <recommendedName>
        <fullName evidence="10">Sensory/regulatory protein RpfC</fullName>
        <ecNumber evidence="2">2.7.13.3</ecNumber>
    </recommendedName>
</protein>
<dbReference type="SMART" id="SM00448">
    <property type="entry name" value="REC"/>
    <property type="match status" value="1"/>
</dbReference>
<evidence type="ECO:0000256" key="8">
    <source>
        <dbReference type="ARBA" id="ARBA00023012"/>
    </source>
</evidence>
<dbReference type="SMART" id="SM00086">
    <property type="entry name" value="PAC"/>
    <property type="match status" value="2"/>
</dbReference>
<dbReference type="InterPro" id="IPR036890">
    <property type="entry name" value="HATPase_C_sf"/>
</dbReference>
<evidence type="ECO:0000313" key="17">
    <source>
        <dbReference type="EMBL" id="EGJ48820.1"/>
    </source>
</evidence>
<feature type="domain" description="Response regulatory" evidence="14">
    <location>
        <begin position="727"/>
        <end position="844"/>
    </location>
</feature>
<dbReference type="InterPro" id="IPR011006">
    <property type="entry name" value="CheY-like_superfamily"/>
</dbReference>
<dbReference type="Pfam" id="PF00072">
    <property type="entry name" value="Response_reg"/>
    <property type="match status" value="1"/>
</dbReference>
<dbReference type="InterPro" id="IPR018771">
    <property type="entry name" value="PocR_dom"/>
</dbReference>
<dbReference type="Pfam" id="PF10114">
    <property type="entry name" value="PocR"/>
    <property type="match status" value="1"/>
</dbReference>
<dbReference type="InterPro" id="IPR004358">
    <property type="entry name" value="Sig_transdc_His_kin-like_C"/>
</dbReference>
<gene>
    <name evidence="17" type="ORF">Desaf_0466</name>
</gene>
<keyword evidence="5" id="KW-0547">Nucleotide-binding</keyword>
<dbReference type="Gene3D" id="1.10.287.130">
    <property type="match status" value="1"/>
</dbReference>
<dbReference type="PANTHER" id="PTHR45339:SF1">
    <property type="entry name" value="HYBRID SIGNAL TRANSDUCTION HISTIDINE KINASE J"/>
    <property type="match status" value="1"/>
</dbReference>
<evidence type="ECO:0000256" key="4">
    <source>
        <dbReference type="ARBA" id="ARBA00022679"/>
    </source>
</evidence>
<dbReference type="InterPro" id="IPR000014">
    <property type="entry name" value="PAS"/>
</dbReference>
<keyword evidence="4" id="KW-0808">Transferase</keyword>
<dbReference type="PANTHER" id="PTHR45339">
    <property type="entry name" value="HYBRID SIGNAL TRANSDUCTION HISTIDINE KINASE J"/>
    <property type="match status" value="1"/>
</dbReference>
<dbReference type="InterPro" id="IPR003594">
    <property type="entry name" value="HATPase_dom"/>
</dbReference>
<feature type="domain" description="Histidine kinase" evidence="13">
    <location>
        <begin position="480"/>
        <end position="703"/>
    </location>
</feature>
<dbReference type="SMART" id="SM00387">
    <property type="entry name" value="HATPase_c"/>
    <property type="match status" value="1"/>
</dbReference>
<evidence type="ECO:0000259" key="15">
    <source>
        <dbReference type="PROSITE" id="PS50112"/>
    </source>
</evidence>
<dbReference type="AlphaFoldDB" id="F3YUD8"/>
<dbReference type="CDD" id="cd17546">
    <property type="entry name" value="REC_hyHK_CKI1_RcsC-like"/>
    <property type="match status" value="1"/>
</dbReference>
<keyword evidence="12" id="KW-0175">Coiled coil</keyword>
<dbReference type="FunFam" id="3.30.565.10:FF:000010">
    <property type="entry name" value="Sensor histidine kinase RcsC"/>
    <property type="match status" value="1"/>
</dbReference>
<comment type="subunit">
    <text evidence="9">At low DSF concentrations, interacts with RpfF.</text>
</comment>
<dbReference type="Gene3D" id="3.30.565.10">
    <property type="entry name" value="Histidine kinase-like ATPase, C-terminal domain"/>
    <property type="match status" value="1"/>
</dbReference>
<dbReference type="SUPFAM" id="SSF55874">
    <property type="entry name" value="ATPase domain of HSP90 chaperone/DNA topoisomerase II/histidine kinase"/>
    <property type="match status" value="1"/>
</dbReference>
<dbReference type="InterPro" id="IPR013767">
    <property type="entry name" value="PAS_fold"/>
</dbReference>
<dbReference type="STRING" id="690850.Desaf_0466"/>
<dbReference type="Gene3D" id="3.30.450.20">
    <property type="entry name" value="PAS domain"/>
    <property type="match status" value="2"/>
</dbReference>
<dbReference type="Pfam" id="PF08447">
    <property type="entry name" value="PAS_3"/>
    <property type="match status" value="1"/>
</dbReference>
<evidence type="ECO:0000259" key="16">
    <source>
        <dbReference type="PROSITE" id="PS50113"/>
    </source>
</evidence>
<dbReference type="CDD" id="cd00130">
    <property type="entry name" value="PAS"/>
    <property type="match status" value="2"/>
</dbReference>
<evidence type="ECO:0000256" key="9">
    <source>
        <dbReference type="ARBA" id="ARBA00064003"/>
    </source>
</evidence>
<dbReference type="PRINTS" id="PR00344">
    <property type="entry name" value="BCTRLSENSOR"/>
</dbReference>
<evidence type="ECO:0000256" key="1">
    <source>
        <dbReference type="ARBA" id="ARBA00000085"/>
    </source>
</evidence>
<dbReference type="FunFam" id="1.10.287.130:FF:000002">
    <property type="entry name" value="Two-component osmosensing histidine kinase"/>
    <property type="match status" value="1"/>
</dbReference>
<dbReference type="PROSITE" id="PS50110">
    <property type="entry name" value="RESPONSE_REGULATORY"/>
    <property type="match status" value="1"/>
</dbReference>
<dbReference type="SUPFAM" id="SSF47384">
    <property type="entry name" value="Homodimeric domain of signal transducing histidine kinase"/>
    <property type="match status" value="1"/>
</dbReference>
<dbReference type="InterPro" id="IPR001789">
    <property type="entry name" value="Sig_transdc_resp-reg_receiver"/>
</dbReference>
<dbReference type="EC" id="2.7.13.3" evidence="2"/>
<keyword evidence="3 11" id="KW-0597">Phosphoprotein</keyword>
<evidence type="ECO:0000259" key="13">
    <source>
        <dbReference type="PROSITE" id="PS50109"/>
    </source>
</evidence>
<dbReference type="KEGG" id="daf:Desaf_0466"/>
<keyword evidence="7" id="KW-0067">ATP-binding</keyword>
<dbReference type="GO" id="GO:0005524">
    <property type="term" value="F:ATP binding"/>
    <property type="evidence" value="ECO:0007669"/>
    <property type="project" value="UniProtKB-KW"/>
</dbReference>
<dbReference type="SUPFAM" id="SSF52172">
    <property type="entry name" value="CheY-like"/>
    <property type="match status" value="1"/>
</dbReference>
<organism evidence="17 18">
    <name type="scientific">Desulfocurvibacter africanus subsp. africanus str. Walvis Bay</name>
    <dbReference type="NCBI Taxonomy" id="690850"/>
    <lineage>
        <taxon>Bacteria</taxon>
        <taxon>Pseudomonadati</taxon>
        <taxon>Thermodesulfobacteriota</taxon>
        <taxon>Desulfovibrionia</taxon>
        <taxon>Desulfovibrionales</taxon>
        <taxon>Desulfovibrionaceae</taxon>
        <taxon>Desulfocurvibacter</taxon>
    </lineage>
</organism>
<dbReference type="GO" id="GO:0000155">
    <property type="term" value="F:phosphorelay sensor kinase activity"/>
    <property type="evidence" value="ECO:0007669"/>
    <property type="project" value="InterPro"/>
</dbReference>
<dbReference type="Gene3D" id="3.40.50.2300">
    <property type="match status" value="1"/>
</dbReference>
<dbReference type="InterPro" id="IPR013655">
    <property type="entry name" value="PAS_fold_3"/>
</dbReference>
<feature type="domain" description="PAS" evidence="15">
    <location>
        <begin position="334"/>
        <end position="406"/>
    </location>
</feature>
<keyword evidence="18" id="KW-1185">Reference proteome</keyword>
<evidence type="ECO:0000256" key="12">
    <source>
        <dbReference type="SAM" id="Coils"/>
    </source>
</evidence>
<evidence type="ECO:0000256" key="5">
    <source>
        <dbReference type="ARBA" id="ARBA00022741"/>
    </source>
</evidence>
<name>F3YUD8_DESAF</name>
<proteinExistence type="predicted"/>
<dbReference type="InterPro" id="IPR003661">
    <property type="entry name" value="HisK_dim/P_dom"/>
</dbReference>
<feature type="domain" description="PAC" evidence="16">
    <location>
        <begin position="410"/>
        <end position="462"/>
    </location>
</feature>